<protein>
    <submittedName>
        <fullName evidence="1">Tumor endothelial marker 7</fullName>
    </submittedName>
</protein>
<dbReference type="EMBL" id="GAIX01014013">
    <property type="protein sequence ID" value="JAA78547.1"/>
    <property type="molecule type" value="Transcribed_RNA"/>
</dbReference>
<reference evidence="1" key="1">
    <citation type="journal article" date="2013" name="BMC Genomics">
        <title>Unscrambling butterfly oogenesis.</title>
        <authorList>
            <person name="Carter J.M."/>
            <person name="Baker S.C."/>
            <person name="Pink R."/>
            <person name="Carter D.R."/>
            <person name="Collins A."/>
            <person name="Tomlin J."/>
            <person name="Gibbs M."/>
            <person name="Breuker C.J."/>
        </authorList>
    </citation>
    <scope>NUCLEOTIDE SEQUENCE</scope>
    <source>
        <tissue evidence="1">Ovary</tissue>
    </source>
</reference>
<feature type="non-terminal residue" evidence="1">
    <location>
        <position position="1"/>
    </location>
</feature>
<sequence length="88" mass="10274">RRRRLRQRRWRPAILQKRCTTPRRQWAAWWALSSLWLWCVASPHGRCTRSRTHTHAADSSSLSTVRPLGAGAAARRVTQPLPYICNEK</sequence>
<proteinExistence type="predicted"/>
<reference evidence="1" key="2">
    <citation type="submission" date="2013-05" db="EMBL/GenBank/DDBJ databases">
        <authorList>
            <person name="Carter J.-M."/>
            <person name="Baker S.C."/>
            <person name="Pink R."/>
            <person name="Carter D.R.F."/>
            <person name="Collins A."/>
            <person name="Tomlin J."/>
            <person name="Gibbs M."/>
            <person name="Breuker C.J."/>
        </authorList>
    </citation>
    <scope>NUCLEOTIDE SEQUENCE</scope>
    <source>
        <tissue evidence="1">Ovary</tissue>
    </source>
</reference>
<accession>S4PSA9</accession>
<evidence type="ECO:0000313" key="1">
    <source>
        <dbReference type="EMBL" id="JAA78547.1"/>
    </source>
</evidence>
<dbReference type="AlphaFoldDB" id="S4PSA9"/>
<name>S4PSA9_9NEOP</name>
<organism evidence="1">
    <name type="scientific">Pararge aegeria</name>
    <name type="common">speckled wood butterfly</name>
    <dbReference type="NCBI Taxonomy" id="116150"/>
    <lineage>
        <taxon>Eukaryota</taxon>
        <taxon>Metazoa</taxon>
        <taxon>Ecdysozoa</taxon>
        <taxon>Arthropoda</taxon>
        <taxon>Hexapoda</taxon>
        <taxon>Insecta</taxon>
        <taxon>Pterygota</taxon>
        <taxon>Neoptera</taxon>
        <taxon>Endopterygota</taxon>
        <taxon>Lepidoptera</taxon>
        <taxon>Glossata</taxon>
        <taxon>Ditrysia</taxon>
        <taxon>Papilionoidea</taxon>
        <taxon>Nymphalidae</taxon>
        <taxon>Satyrinae</taxon>
        <taxon>Satyrini</taxon>
        <taxon>Parargina</taxon>
        <taxon>Pararge</taxon>
    </lineage>
</organism>